<feature type="transmembrane region" description="Helical" evidence="15">
    <location>
        <begin position="20"/>
        <end position="40"/>
    </location>
</feature>
<keyword evidence="9 15" id="KW-0482">Metalloprotease</keyword>
<dbReference type="PANTHER" id="PTHR10120">
    <property type="entry name" value="CAAX PRENYL PROTEASE 1"/>
    <property type="match status" value="1"/>
</dbReference>
<evidence type="ECO:0000259" key="16">
    <source>
        <dbReference type="Pfam" id="PF01435"/>
    </source>
</evidence>
<evidence type="ECO:0000256" key="3">
    <source>
        <dbReference type="ARBA" id="ARBA00022692"/>
    </source>
</evidence>
<organism evidence="18 19">
    <name type="scientific">Tilletiopsis washingtonensis</name>
    <dbReference type="NCBI Taxonomy" id="58919"/>
    <lineage>
        <taxon>Eukaryota</taxon>
        <taxon>Fungi</taxon>
        <taxon>Dikarya</taxon>
        <taxon>Basidiomycota</taxon>
        <taxon>Ustilaginomycotina</taxon>
        <taxon>Exobasidiomycetes</taxon>
        <taxon>Entylomatales</taxon>
        <taxon>Entylomatales incertae sedis</taxon>
        <taxon>Tilletiopsis</taxon>
    </lineage>
</organism>
<dbReference type="STRING" id="58919.A0A316Z462"/>
<feature type="active site" evidence="13">
    <location>
        <position position="302"/>
    </location>
</feature>
<evidence type="ECO:0000256" key="9">
    <source>
        <dbReference type="ARBA" id="ARBA00023049"/>
    </source>
</evidence>
<dbReference type="Gene3D" id="3.30.2010.10">
    <property type="entry name" value="Metalloproteases ('zincins'), catalytic domain"/>
    <property type="match status" value="1"/>
</dbReference>
<comment type="caution">
    <text evidence="15">Lacks conserved residue(s) required for the propagation of feature annotation.</text>
</comment>
<comment type="cofactor">
    <cofactor evidence="14 15">
        <name>Zn(2+)</name>
        <dbReference type="ChEBI" id="CHEBI:29105"/>
    </cofactor>
    <text evidence="14 15">Binds 1 zinc ion per subunit.</text>
</comment>
<dbReference type="Pfam" id="PF16491">
    <property type="entry name" value="Peptidase_M48_N"/>
    <property type="match status" value="1"/>
</dbReference>
<comment type="function">
    <text evidence="15">Proteolytically removes the C-terminal three residues of farnesylated proteins.</text>
</comment>
<sequence length="489" mass="53571">MISPASYLLAAAQRLDTPAVPFKPLCLALIGTVYALEQLLALRQLPLYSRTAPPAALAAHVDAATFDKSQRYGRHKARYALLVAAVNTALTLGFVWGNVYAWAWSTAATAWVGTRWAGHEIATTALFIPIVSLLRDIPTLPLAYYRNFHLEEAHGFNKMTRKTFALDWLKETTLGFAIMLPVISALIALIRWAGDSFVAYTVAFLFAFQITAMLLYPTLIQPLFNTLVPLPEGALRERIVALASALKFPLSKIYVIDGSTRSSHSNAYFYGVVPGGNKHIVIFDTLLEKSTPDEIEAVLAHELGHWAHSDPLKLLLLSQAQIIFTISLFTLAIHNHALFRAFGFNVAQGAHLPVVVGLELFQLMLAPCDALIKFLVNACVRRMEYAADAFAQGLPRPPPTPSGKKIAAPPAEPAADAAAKKDGWKVPEGLAPDAAQAKMPYAALLSRALIKLHVQNLSSMHHDALYSAYHYSHPTLAERLRALDVRKSE</sequence>
<evidence type="ECO:0000313" key="19">
    <source>
        <dbReference type="Proteomes" id="UP000245946"/>
    </source>
</evidence>
<dbReference type="EMBL" id="KZ819308">
    <property type="protein sequence ID" value="PWN94963.1"/>
    <property type="molecule type" value="Genomic_DNA"/>
</dbReference>
<dbReference type="Pfam" id="PF01435">
    <property type="entry name" value="Peptidase_M48"/>
    <property type="match status" value="1"/>
</dbReference>
<feature type="binding site" evidence="14">
    <location>
        <position position="384"/>
    </location>
    <ligand>
        <name>Zn(2+)</name>
        <dbReference type="ChEBI" id="CHEBI:29105"/>
        <note>catalytic</note>
    </ligand>
</feature>
<dbReference type="GO" id="GO:0004222">
    <property type="term" value="F:metalloendopeptidase activity"/>
    <property type="evidence" value="ECO:0007669"/>
    <property type="project" value="UniProtKB-UniRule"/>
</dbReference>
<dbReference type="InterPro" id="IPR001915">
    <property type="entry name" value="Peptidase_M48"/>
</dbReference>
<dbReference type="FunFam" id="3.30.2010.10:FF:000002">
    <property type="entry name" value="CAAX prenyl protease"/>
    <property type="match status" value="1"/>
</dbReference>
<dbReference type="OrthoDB" id="360839at2759"/>
<evidence type="ECO:0000256" key="13">
    <source>
        <dbReference type="PIRSR" id="PIRSR627057-1"/>
    </source>
</evidence>
<feature type="binding site" evidence="14">
    <location>
        <position position="301"/>
    </location>
    <ligand>
        <name>Zn(2+)</name>
        <dbReference type="ChEBI" id="CHEBI:29105"/>
        <note>catalytic</note>
    </ligand>
</feature>
<accession>A0A316Z462</accession>
<feature type="active site" description="Proton donor" evidence="13">
    <location>
        <position position="388"/>
    </location>
</feature>
<evidence type="ECO:0000256" key="4">
    <source>
        <dbReference type="ARBA" id="ARBA00022723"/>
    </source>
</evidence>
<feature type="binding site" evidence="14">
    <location>
        <position position="305"/>
    </location>
    <ligand>
        <name>Zn(2+)</name>
        <dbReference type="ChEBI" id="CHEBI:29105"/>
        <note>catalytic</note>
    </ligand>
</feature>
<keyword evidence="3 15" id="KW-0812">Transmembrane</keyword>
<keyword evidence="4 14" id="KW-0479">Metal-binding</keyword>
<evidence type="ECO:0000259" key="17">
    <source>
        <dbReference type="Pfam" id="PF16491"/>
    </source>
</evidence>
<keyword evidence="5 15" id="KW-0378">Hydrolase</keyword>
<keyword evidence="6 15" id="KW-0256">Endoplasmic reticulum</keyword>
<comment type="similarity">
    <text evidence="12 15">Belongs to the peptidase M48A family.</text>
</comment>
<protein>
    <recommendedName>
        <fullName evidence="15">CAAX prenyl protease</fullName>
        <ecNumber evidence="15">3.4.24.84</ecNumber>
    </recommendedName>
</protein>
<reference evidence="18 19" key="1">
    <citation type="journal article" date="2018" name="Mol. Biol. Evol.">
        <title>Broad Genomic Sampling Reveals a Smut Pathogenic Ancestry of the Fungal Clade Ustilaginomycotina.</title>
        <authorList>
            <person name="Kijpornyongpan T."/>
            <person name="Mondo S.J."/>
            <person name="Barry K."/>
            <person name="Sandor L."/>
            <person name="Lee J."/>
            <person name="Lipzen A."/>
            <person name="Pangilinan J."/>
            <person name="LaButti K."/>
            <person name="Hainaut M."/>
            <person name="Henrissat B."/>
            <person name="Grigoriev I.V."/>
            <person name="Spatafora J.W."/>
            <person name="Aime M.C."/>
        </authorList>
    </citation>
    <scope>NUCLEOTIDE SEQUENCE [LARGE SCALE GENOMIC DNA]</scope>
    <source>
        <strain evidence="18 19">MCA 4186</strain>
    </source>
</reference>
<keyword evidence="19" id="KW-1185">Reference proteome</keyword>
<dbReference type="InterPro" id="IPR027057">
    <property type="entry name" value="CAXX_Prtase_1"/>
</dbReference>
<proteinExistence type="inferred from homology"/>
<evidence type="ECO:0000256" key="8">
    <source>
        <dbReference type="ARBA" id="ARBA00022989"/>
    </source>
</evidence>
<name>A0A316Z462_9BASI</name>
<feature type="domain" description="CAAX prenyl protease 1 N-terminal" evidence="17">
    <location>
        <begin position="45"/>
        <end position="226"/>
    </location>
</feature>
<feature type="non-terminal residue" evidence="18">
    <location>
        <position position="1"/>
    </location>
</feature>
<evidence type="ECO:0000256" key="12">
    <source>
        <dbReference type="ARBA" id="ARBA00060927"/>
    </source>
</evidence>
<keyword evidence="10 15" id="KW-0472">Membrane</keyword>
<evidence type="ECO:0000256" key="2">
    <source>
        <dbReference type="ARBA" id="ARBA00022670"/>
    </source>
</evidence>
<feature type="domain" description="Peptidase M48" evidence="16">
    <location>
        <begin position="230"/>
        <end position="392"/>
    </location>
</feature>
<evidence type="ECO:0000256" key="6">
    <source>
        <dbReference type="ARBA" id="ARBA00022824"/>
    </source>
</evidence>
<dbReference type="GO" id="GO:0005789">
    <property type="term" value="C:endoplasmic reticulum membrane"/>
    <property type="evidence" value="ECO:0007669"/>
    <property type="project" value="UniProtKB-SubCell"/>
</dbReference>
<evidence type="ECO:0000256" key="14">
    <source>
        <dbReference type="PIRSR" id="PIRSR627057-2"/>
    </source>
</evidence>
<dbReference type="InterPro" id="IPR032456">
    <property type="entry name" value="Peptidase_M48_N"/>
</dbReference>
<keyword evidence="7 14" id="KW-0862">Zinc</keyword>
<feature type="transmembrane region" description="Helical" evidence="15">
    <location>
        <begin position="197"/>
        <end position="216"/>
    </location>
</feature>
<evidence type="ECO:0000256" key="5">
    <source>
        <dbReference type="ARBA" id="ARBA00022801"/>
    </source>
</evidence>
<evidence type="ECO:0000256" key="11">
    <source>
        <dbReference type="ARBA" id="ARBA00044456"/>
    </source>
</evidence>
<evidence type="ECO:0000256" key="7">
    <source>
        <dbReference type="ARBA" id="ARBA00022833"/>
    </source>
</evidence>
<evidence type="ECO:0000256" key="10">
    <source>
        <dbReference type="ARBA" id="ARBA00023136"/>
    </source>
</evidence>
<dbReference type="RefSeq" id="XP_025595242.1">
    <property type="nucleotide sequence ID" value="XM_025743532.1"/>
</dbReference>
<dbReference type="GO" id="GO:0046872">
    <property type="term" value="F:metal ion binding"/>
    <property type="evidence" value="ECO:0007669"/>
    <property type="project" value="UniProtKB-UniRule"/>
</dbReference>
<feature type="transmembrane region" description="Helical" evidence="15">
    <location>
        <begin position="79"/>
        <end position="104"/>
    </location>
</feature>
<dbReference type="CDD" id="cd07343">
    <property type="entry name" value="M48A_Zmpste24p_like"/>
    <property type="match status" value="1"/>
</dbReference>
<dbReference type="GeneID" id="37271076"/>
<feature type="transmembrane region" description="Helical" evidence="15">
    <location>
        <begin position="168"/>
        <end position="191"/>
    </location>
</feature>
<keyword evidence="8 15" id="KW-1133">Transmembrane helix</keyword>
<keyword evidence="2 15" id="KW-0645">Protease</keyword>
<evidence type="ECO:0000313" key="18">
    <source>
        <dbReference type="EMBL" id="PWN94963.1"/>
    </source>
</evidence>
<comment type="catalytic activity">
    <reaction evidence="11 15">
        <text>Hydrolyzes the peptide bond -P2-(S-farnesyl or geranylgeranyl)C-P1'-P2'-P3'-COOH where P1' and P2' are amino acids with aliphatic side chains and P3' is any C-terminal residue.</text>
        <dbReference type="EC" id="3.4.24.84"/>
    </reaction>
</comment>
<evidence type="ECO:0000256" key="15">
    <source>
        <dbReference type="RuleBase" id="RU366005"/>
    </source>
</evidence>
<dbReference type="Proteomes" id="UP000245946">
    <property type="component" value="Unassembled WGS sequence"/>
</dbReference>
<dbReference type="GO" id="GO:0071586">
    <property type="term" value="P:CAAX-box protein processing"/>
    <property type="evidence" value="ECO:0007669"/>
    <property type="project" value="UniProtKB-UniRule"/>
</dbReference>
<comment type="subcellular location">
    <subcellularLocation>
        <location evidence="1 15">Endoplasmic reticulum membrane</location>
        <topology evidence="1 15">Multi-pass membrane protein</topology>
    </subcellularLocation>
</comment>
<evidence type="ECO:0000256" key="1">
    <source>
        <dbReference type="ARBA" id="ARBA00004477"/>
    </source>
</evidence>
<dbReference type="AlphaFoldDB" id="A0A316Z462"/>
<dbReference type="EC" id="3.4.24.84" evidence="15"/>
<gene>
    <name evidence="18" type="ORF">FA09DRAFT_332617</name>
</gene>